<feature type="compositionally biased region" description="Polar residues" evidence="3">
    <location>
        <begin position="391"/>
        <end position="410"/>
    </location>
</feature>
<feature type="compositionally biased region" description="Low complexity" evidence="3">
    <location>
        <begin position="146"/>
        <end position="155"/>
    </location>
</feature>
<comment type="caution">
    <text evidence="4">The sequence shown here is derived from an EMBL/GenBank/DDBJ whole genome shotgun (WGS) entry which is preliminary data.</text>
</comment>
<dbReference type="HOGENOM" id="CLU_014829_0_0_1"/>
<gene>
    <name evidence="4" type="ORF">UHOR_01140</name>
</gene>
<feature type="region of interest" description="Disordered" evidence="3">
    <location>
        <begin position="201"/>
        <end position="227"/>
    </location>
</feature>
<feature type="region of interest" description="Disordered" evidence="3">
    <location>
        <begin position="1"/>
        <end position="122"/>
    </location>
</feature>
<evidence type="ECO:0000313" key="5">
    <source>
        <dbReference type="Proteomes" id="UP000006174"/>
    </source>
</evidence>
<feature type="compositionally biased region" description="Low complexity" evidence="3">
    <location>
        <begin position="34"/>
        <end position="66"/>
    </location>
</feature>
<evidence type="ECO:0000313" key="4">
    <source>
        <dbReference type="EMBL" id="CCF51236.1"/>
    </source>
</evidence>
<dbReference type="InterPro" id="IPR028211">
    <property type="entry name" value="Ntr2"/>
</dbReference>
<dbReference type="GO" id="GO:0003677">
    <property type="term" value="F:DNA binding"/>
    <property type="evidence" value="ECO:0007669"/>
    <property type="project" value="InterPro"/>
</dbReference>
<dbReference type="eggNOG" id="KOG2136">
    <property type="taxonomic scope" value="Eukaryota"/>
</dbReference>
<feature type="compositionally biased region" description="Acidic residues" evidence="3">
    <location>
        <begin position="368"/>
        <end position="385"/>
    </location>
</feature>
<dbReference type="AlphaFoldDB" id="I2FWE3"/>
<feature type="compositionally biased region" description="Acidic residues" evidence="3">
    <location>
        <begin position="320"/>
        <end position="332"/>
    </location>
</feature>
<organism evidence="4 5">
    <name type="scientific">Ustilago hordei</name>
    <name type="common">Barley covered smut fungus</name>
    <dbReference type="NCBI Taxonomy" id="120017"/>
    <lineage>
        <taxon>Eukaryota</taxon>
        <taxon>Fungi</taxon>
        <taxon>Dikarya</taxon>
        <taxon>Basidiomycota</taxon>
        <taxon>Ustilaginomycotina</taxon>
        <taxon>Ustilaginomycetes</taxon>
        <taxon>Ustilaginales</taxon>
        <taxon>Ustilaginaceae</taxon>
        <taxon>Ustilago</taxon>
    </lineage>
</organism>
<accession>I2FWE3</accession>
<sequence length="909" mass="99850">MSNGASFVKRSKPRSSAARISSSYNDDDGKAGPSTSSSRLASASDDVSRTSEQTSRSTTPRRTLSTIDMEEDEDAGPSNVVFRTRAKGAKATPTSATSTIVKAPSRGEWPMASAMDEDKDQDDADAFEIRRFKLNIAGKHARKAGTSIAAASSTTEGTPKRLISIRPTSLQVRPPPDIAAAEATPSNTSNLYTSKYLDELRSSTPTTRSRAHSPTPTTFGPGTRIDDPMVAQTSYISLDDPTDDDALARSMFPSDFAHDSIPSESVIRAAKEKRAKLRAAAPAGKDFISIAPNPTSSALKSCNRMEVDDGPHPHSRLQREEDEFGDGEEEFAEYTGATERIPIGEKAEKEWKERQRREMEAAVRGDLDQDADVPVEEEVDEDEVEWERAQLSRTQPFAHSTSSSRAQSREPSPFTPASIPAATPLPSVGTCSTRLALTLRALEQSTSASEAVVKSTTKELETLDEAEKENKLDVVAMEEKASWFDELDEFVGSLARFMEEKMDEVEVLETEAVELAARRTRMLGKKRTQWFEDKLEQGLGLRPSSSVVPDFAKEQNEEEEAMDTTIETARNKEVHDVLQLDQLTPADELSYSLARQSVLSKLQYIFSEVQAPEYLHPAATASTICSKLPFLSSSHRLEEFHPRSVVSRFQDWRRLYPEEYSQVWGGLSVAQIWEFYARCEMIPWDTLPSSQGENEAGWKSGAEAIAHFSWFNGASDYTDHAGADPIGGDEEVLSSLLSKVLVDKLIQLANKGVYSPWSERQTREAVEAVDLVQTVLGNGHARCVGLIEAYLRAFGVQVRRLQEVLRPAAVQYGPGGEEQVAREVAQELVNALLKNLVRWSRVVSFSSTESAAATVAKLHLQLLEDLVSTILETFGSHPALAAEVCSSVVNVVPRHVAARLESLATPTQT</sequence>
<evidence type="ECO:0000256" key="2">
    <source>
        <dbReference type="ARBA" id="ARBA00023242"/>
    </source>
</evidence>
<proteinExistence type="predicted"/>
<feature type="compositionally biased region" description="Basic and acidic residues" evidence="3">
    <location>
        <begin position="342"/>
        <end position="367"/>
    </location>
</feature>
<evidence type="ECO:0008006" key="6">
    <source>
        <dbReference type="Google" id="ProtNLM"/>
    </source>
</evidence>
<dbReference type="PANTHER" id="PTHR12214:SF0">
    <property type="entry name" value="LD29489P"/>
    <property type="match status" value="1"/>
</dbReference>
<reference evidence="4 5" key="1">
    <citation type="journal article" date="2012" name="Plant Cell">
        <title>Genome comparison of barley and maize smut fungi reveals targeted loss of RNA silencing components and species-specific presence of transposable elements.</title>
        <authorList>
            <person name="Laurie J.D."/>
            <person name="Ali S."/>
            <person name="Linning R."/>
            <person name="Mannhaupt G."/>
            <person name="Wong P."/>
            <person name="Gueldener U."/>
            <person name="Muensterkoetter M."/>
            <person name="Moore R."/>
            <person name="Kahmann R."/>
            <person name="Bakkeren G."/>
            <person name="Schirawski J."/>
        </authorList>
    </citation>
    <scope>NUCLEOTIDE SEQUENCE [LARGE SCALE GENOMIC DNA]</scope>
    <source>
        <strain evidence="5">Uh4875-4</strain>
    </source>
</reference>
<dbReference type="GO" id="GO:0071008">
    <property type="term" value="C:U2-type post-mRNA release spliceosomal complex"/>
    <property type="evidence" value="ECO:0007669"/>
    <property type="project" value="InterPro"/>
</dbReference>
<keyword evidence="2" id="KW-0539">Nucleus</keyword>
<comment type="subcellular location">
    <subcellularLocation>
        <location evidence="1">Nucleus</location>
    </subcellularLocation>
</comment>
<dbReference type="PANTHER" id="PTHR12214">
    <property type="entry name" value="GC-RICH SEQUENCE DNA-BINDING FACTOR"/>
    <property type="match status" value="1"/>
</dbReference>
<dbReference type="GO" id="GO:0000390">
    <property type="term" value="P:spliceosomal complex disassembly"/>
    <property type="evidence" value="ECO:0007669"/>
    <property type="project" value="InterPro"/>
</dbReference>
<name>I2FWE3_USTHO</name>
<feature type="compositionally biased region" description="Polar residues" evidence="3">
    <location>
        <begin position="202"/>
        <end position="220"/>
    </location>
</feature>
<dbReference type="InterPro" id="IPR012890">
    <property type="entry name" value="GCFC2-like"/>
</dbReference>
<dbReference type="Proteomes" id="UP000006174">
    <property type="component" value="Unassembled WGS sequence"/>
</dbReference>
<evidence type="ECO:0000256" key="3">
    <source>
        <dbReference type="SAM" id="MobiDB-lite"/>
    </source>
</evidence>
<evidence type="ECO:0000256" key="1">
    <source>
        <dbReference type="ARBA" id="ARBA00004123"/>
    </source>
</evidence>
<dbReference type="Pfam" id="PF15458">
    <property type="entry name" value="NTR2"/>
    <property type="match status" value="1"/>
</dbReference>
<dbReference type="STRING" id="1128400.I2FWE3"/>
<protein>
    <recommendedName>
        <fullName evidence="6">GCF C-terminal domain-containing protein</fullName>
    </recommendedName>
</protein>
<feature type="region of interest" description="Disordered" evidence="3">
    <location>
        <begin position="307"/>
        <end position="425"/>
    </location>
</feature>
<dbReference type="EMBL" id="CAGI01000162">
    <property type="protein sequence ID" value="CCF51236.1"/>
    <property type="molecule type" value="Genomic_DNA"/>
</dbReference>
<keyword evidence="5" id="KW-1185">Reference proteome</keyword>
<feature type="region of interest" description="Disordered" evidence="3">
    <location>
        <begin position="140"/>
        <end position="186"/>
    </location>
</feature>